<dbReference type="Proteomes" id="UP001305647">
    <property type="component" value="Unassembled WGS sequence"/>
</dbReference>
<keyword evidence="2" id="KW-0472">Membrane</keyword>
<dbReference type="AlphaFoldDB" id="A0AAN6SYD2"/>
<proteinExistence type="predicted"/>
<evidence type="ECO:0000313" key="5">
    <source>
        <dbReference type="Proteomes" id="UP001305647"/>
    </source>
</evidence>
<protein>
    <submittedName>
        <fullName evidence="4">Uncharacterized protein</fullName>
    </submittedName>
</protein>
<feature type="compositionally biased region" description="Low complexity" evidence="1">
    <location>
        <begin position="205"/>
        <end position="226"/>
    </location>
</feature>
<feature type="chain" id="PRO_5042813872" evidence="3">
    <location>
        <begin position="22"/>
        <end position="452"/>
    </location>
</feature>
<feature type="compositionally biased region" description="Low complexity" evidence="1">
    <location>
        <begin position="425"/>
        <end position="437"/>
    </location>
</feature>
<feature type="compositionally biased region" description="Low complexity" evidence="1">
    <location>
        <begin position="338"/>
        <end position="362"/>
    </location>
</feature>
<dbReference type="EMBL" id="MU863659">
    <property type="protein sequence ID" value="KAK4098365.1"/>
    <property type="molecule type" value="Genomic_DNA"/>
</dbReference>
<evidence type="ECO:0000256" key="3">
    <source>
        <dbReference type="SAM" id="SignalP"/>
    </source>
</evidence>
<reference evidence="4" key="2">
    <citation type="submission" date="2023-05" db="EMBL/GenBank/DDBJ databases">
        <authorList>
            <consortium name="Lawrence Berkeley National Laboratory"/>
            <person name="Steindorff A."/>
            <person name="Hensen N."/>
            <person name="Bonometti L."/>
            <person name="Westerberg I."/>
            <person name="Brannstrom I.O."/>
            <person name="Guillou S."/>
            <person name="Cros-Aarteil S."/>
            <person name="Calhoun S."/>
            <person name="Haridas S."/>
            <person name="Kuo A."/>
            <person name="Mondo S."/>
            <person name="Pangilinan J."/>
            <person name="Riley R."/>
            <person name="Labutti K."/>
            <person name="Andreopoulos B."/>
            <person name="Lipzen A."/>
            <person name="Chen C."/>
            <person name="Yanf M."/>
            <person name="Daum C."/>
            <person name="Ng V."/>
            <person name="Clum A."/>
            <person name="Ohm R."/>
            <person name="Martin F."/>
            <person name="Silar P."/>
            <person name="Natvig D."/>
            <person name="Lalanne C."/>
            <person name="Gautier V."/>
            <person name="Ament-Velasquez S.L."/>
            <person name="Kruys A."/>
            <person name="Hutchinson M.I."/>
            <person name="Powell A.J."/>
            <person name="Barry K."/>
            <person name="Miller A.N."/>
            <person name="Grigoriev I.V."/>
            <person name="Debuchy R."/>
            <person name="Gladieux P."/>
            <person name="Thoren M.H."/>
            <person name="Johannesson H."/>
        </authorList>
    </citation>
    <scope>NUCLEOTIDE SEQUENCE</scope>
    <source>
        <strain evidence="4">CBS 757.83</strain>
    </source>
</reference>
<feature type="compositionally biased region" description="Pro residues" evidence="1">
    <location>
        <begin position="282"/>
        <end position="307"/>
    </location>
</feature>
<sequence length="452" mass="47554">MAVLSLRWLVAVSAWLPAVAADLGRGQPIPRGPLQTMPADLREPQLNALPPVVTARAVPMALQKRAVRTCGYVDGDESQSYACAHPDAECLRNTAASAVGCCGTTDCFIYTACIPSVSSAIARTINTERTRHCSDSRSPSCATLIYADPTNTYLSGYTIPICARVETTYEIYWSPTDALSSTRSSTRRTTTASESEDTSEETSEETSSTTGGATGTRATTTATTTSDPDPPVAESSTPIGPIVGGVVGGVAALGLLGLAIFFLIRRKKKIDAASVPTNPAAGPAPPGFMPPPGQPGGPYSHQPPPPNMAGMPHSPGAFDPHYSMMMKPPGATGLDPMQQQQQQQDFRASTLSGSTPGGSPSPVYHPQMQSIAAVTPSMMSTVMDGTPPPPHMGMAPPPQQQQQQQYAPYPGPPQMMQQQPPPPQQQQQQQYPGHGAAELPTQRGDGQVHELS</sequence>
<evidence type="ECO:0000313" key="4">
    <source>
        <dbReference type="EMBL" id="KAK4098365.1"/>
    </source>
</evidence>
<reference evidence="4" key="1">
    <citation type="journal article" date="2023" name="Mol. Phylogenet. Evol.">
        <title>Genome-scale phylogeny and comparative genomics of the fungal order Sordariales.</title>
        <authorList>
            <person name="Hensen N."/>
            <person name="Bonometti L."/>
            <person name="Westerberg I."/>
            <person name="Brannstrom I.O."/>
            <person name="Guillou S."/>
            <person name="Cros-Aarteil S."/>
            <person name="Calhoun S."/>
            <person name="Haridas S."/>
            <person name="Kuo A."/>
            <person name="Mondo S."/>
            <person name="Pangilinan J."/>
            <person name="Riley R."/>
            <person name="LaButti K."/>
            <person name="Andreopoulos B."/>
            <person name="Lipzen A."/>
            <person name="Chen C."/>
            <person name="Yan M."/>
            <person name="Daum C."/>
            <person name="Ng V."/>
            <person name="Clum A."/>
            <person name="Steindorff A."/>
            <person name="Ohm R.A."/>
            <person name="Martin F."/>
            <person name="Silar P."/>
            <person name="Natvig D.O."/>
            <person name="Lalanne C."/>
            <person name="Gautier V."/>
            <person name="Ament-Velasquez S.L."/>
            <person name="Kruys A."/>
            <person name="Hutchinson M.I."/>
            <person name="Powell A.J."/>
            <person name="Barry K."/>
            <person name="Miller A.N."/>
            <person name="Grigoriev I.V."/>
            <person name="Debuchy R."/>
            <person name="Gladieux P."/>
            <person name="Hiltunen Thoren M."/>
            <person name="Johannesson H."/>
        </authorList>
    </citation>
    <scope>NUCLEOTIDE SEQUENCE</scope>
    <source>
        <strain evidence="4">CBS 757.83</strain>
    </source>
</reference>
<feature type="compositionally biased region" description="Acidic residues" evidence="1">
    <location>
        <begin position="194"/>
        <end position="204"/>
    </location>
</feature>
<feature type="compositionally biased region" description="Pro residues" evidence="1">
    <location>
        <begin position="409"/>
        <end position="424"/>
    </location>
</feature>
<feature type="region of interest" description="Disordered" evidence="1">
    <location>
        <begin position="275"/>
        <end position="365"/>
    </location>
</feature>
<comment type="caution">
    <text evidence="4">The sequence shown here is derived from an EMBL/GenBank/DDBJ whole genome shotgun (WGS) entry which is preliminary data.</text>
</comment>
<accession>A0AAN6SYD2</accession>
<keyword evidence="2" id="KW-0812">Transmembrane</keyword>
<keyword evidence="3" id="KW-0732">Signal</keyword>
<feature type="signal peptide" evidence="3">
    <location>
        <begin position="1"/>
        <end position="21"/>
    </location>
</feature>
<feature type="region of interest" description="Disordered" evidence="1">
    <location>
        <begin position="180"/>
        <end position="239"/>
    </location>
</feature>
<feature type="compositionally biased region" description="Low complexity" evidence="1">
    <location>
        <begin position="180"/>
        <end position="193"/>
    </location>
</feature>
<keyword evidence="2" id="KW-1133">Transmembrane helix</keyword>
<feature type="compositionally biased region" description="Pro residues" evidence="1">
    <location>
        <begin position="386"/>
        <end position="399"/>
    </location>
</feature>
<organism evidence="4 5">
    <name type="scientific">Parathielavia hyrcaniae</name>
    <dbReference type="NCBI Taxonomy" id="113614"/>
    <lineage>
        <taxon>Eukaryota</taxon>
        <taxon>Fungi</taxon>
        <taxon>Dikarya</taxon>
        <taxon>Ascomycota</taxon>
        <taxon>Pezizomycotina</taxon>
        <taxon>Sordariomycetes</taxon>
        <taxon>Sordariomycetidae</taxon>
        <taxon>Sordariales</taxon>
        <taxon>Chaetomiaceae</taxon>
        <taxon>Parathielavia</taxon>
    </lineage>
</organism>
<evidence type="ECO:0000256" key="1">
    <source>
        <dbReference type="SAM" id="MobiDB-lite"/>
    </source>
</evidence>
<evidence type="ECO:0000256" key="2">
    <source>
        <dbReference type="SAM" id="Phobius"/>
    </source>
</evidence>
<feature type="region of interest" description="Disordered" evidence="1">
    <location>
        <begin position="379"/>
        <end position="452"/>
    </location>
</feature>
<gene>
    <name evidence="4" type="ORF">N658DRAFT_221162</name>
</gene>
<name>A0AAN6SYD2_9PEZI</name>
<feature type="transmembrane region" description="Helical" evidence="2">
    <location>
        <begin position="242"/>
        <end position="264"/>
    </location>
</feature>
<keyword evidence="5" id="KW-1185">Reference proteome</keyword>